<protein>
    <submittedName>
        <fullName evidence="2">Uncharacterized protein</fullName>
    </submittedName>
</protein>
<organism evidence="2">
    <name type="scientific">Aspergillus arachidicola</name>
    <dbReference type="NCBI Taxonomy" id="656916"/>
    <lineage>
        <taxon>Eukaryota</taxon>
        <taxon>Fungi</taxon>
        <taxon>Dikarya</taxon>
        <taxon>Ascomycota</taxon>
        <taxon>Pezizomycotina</taxon>
        <taxon>Eurotiomycetes</taxon>
        <taxon>Eurotiomycetidae</taxon>
        <taxon>Eurotiales</taxon>
        <taxon>Aspergillaceae</taxon>
        <taxon>Aspergillus</taxon>
        <taxon>Aspergillus subgen. Circumdati</taxon>
    </lineage>
</organism>
<keyword evidence="1" id="KW-0472">Membrane</keyword>
<dbReference type="EMBL" id="ML737352">
    <property type="protein sequence ID" value="KAE8334181.1"/>
    <property type="molecule type" value="Genomic_DNA"/>
</dbReference>
<dbReference type="Proteomes" id="UP000325558">
    <property type="component" value="Unassembled WGS sequence"/>
</dbReference>
<accession>A0A5N6XLW5</accession>
<keyword evidence="1" id="KW-1133">Transmembrane helix</keyword>
<reference evidence="2" key="1">
    <citation type="submission" date="2019-04" db="EMBL/GenBank/DDBJ databases">
        <title>Friends and foes A comparative genomics study of 23 Aspergillus species from section Flavi.</title>
        <authorList>
            <consortium name="DOE Joint Genome Institute"/>
            <person name="Kjaerbolling I."/>
            <person name="Vesth T."/>
            <person name="Frisvad J.C."/>
            <person name="Nybo J.L."/>
            <person name="Theobald S."/>
            <person name="Kildgaard S."/>
            <person name="Isbrandt T."/>
            <person name="Kuo A."/>
            <person name="Sato A."/>
            <person name="Lyhne E.K."/>
            <person name="Kogle M.E."/>
            <person name="Wiebenga A."/>
            <person name="Kun R.S."/>
            <person name="Lubbers R.J."/>
            <person name="Makela M.R."/>
            <person name="Barry K."/>
            <person name="Chovatia M."/>
            <person name="Clum A."/>
            <person name="Daum C."/>
            <person name="Haridas S."/>
            <person name="He G."/>
            <person name="LaButti K."/>
            <person name="Lipzen A."/>
            <person name="Mondo S."/>
            <person name="Riley R."/>
            <person name="Salamov A."/>
            <person name="Simmons B.A."/>
            <person name="Magnuson J.K."/>
            <person name="Henrissat B."/>
            <person name="Mortensen U.H."/>
            <person name="Larsen T.O."/>
            <person name="Devries R.P."/>
            <person name="Grigoriev I.V."/>
            <person name="Machida M."/>
            <person name="Baker S.E."/>
            <person name="Andersen M.R."/>
        </authorList>
    </citation>
    <scope>NUCLEOTIDE SEQUENCE</scope>
    <source>
        <strain evidence="2">CBS 117612</strain>
    </source>
</reference>
<evidence type="ECO:0000313" key="2">
    <source>
        <dbReference type="EMBL" id="KAE8334181.1"/>
    </source>
</evidence>
<sequence length="62" mass="7184">MCSCKRCRVSESDDPRWIWPGAENGSCYYELYSLYFVSPAIYVLNGISALLSVLPHERSFFR</sequence>
<proteinExistence type="predicted"/>
<keyword evidence="1" id="KW-0812">Transmembrane</keyword>
<name>A0A5N6XLW5_9EURO</name>
<evidence type="ECO:0000313" key="3">
    <source>
        <dbReference type="EMBL" id="KAE8334320.1"/>
    </source>
</evidence>
<dbReference type="AlphaFoldDB" id="A0A5N6XLW5"/>
<evidence type="ECO:0000256" key="1">
    <source>
        <dbReference type="SAM" id="Phobius"/>
    </source>
</evidence>
<gene>
    <name evidence="3" type="ORF">BDV24DRAFT_146065</name>
    <name evidence="2" type="ORF">BDV24DRAFT_146286</name>
</gene>
<dbReference type="EMBL" id="ML737301">
    <property type="protein sequence ID" value="KAE8334320.1"/>
    <property type="molecule type" value="Genomic_DNA"/>
</dbReference>
<feature type="transmembrane region" description="Helical" evidence="1">
    <location>
        <begin position="32"/>
        <end position="54"/>
    </location>
</feature>